<keyword evidence="3" id="KW-1185">Reference proteome</keyword>
<evidence type="ECO:0000313" key="2">
    <source>
        <dbReference type="EMBL" id="SEQ66904.1"/>
    </source>
</evidence>
<feature type="compositionally biased region" description="Low complexity" evidence="1">
    <location>
        <begin position="1"/>
        <end position="16"/>
    </location>
</feature>
<dbReference type="Pfam" id="PF10115">
    <property type="entry name" value="HlyU"/>
    <property type="match status" value="1"/>
</dbReference>
<proteinExistence type="predicted"/>
<sequence>MSLFSSIKSMFSSADSGSKEPETLPSEEYQGFTITPAPICEEGGYRVNGLISKGEQSHRFIRADMLSSSDSCAQEMVRKAKQVIDQQGDNIFG</sequence>
<evidence type="ECO:0000256" key="1">
    <source>
        <dbReference type="SAM" id="MobiDB-lite"/>
    </source>
</evidence>
<dbReference type="Proteomes" id="UP000198749">
    <property type="component" value="Unassembled WGS sequence"/>
</dbReference>
<dbReference type="OrthoDB" id="9800971at2"/>
<dbReference type="EMBL" id="FOGB01000006">
    <property type="protein sequence ID" value="SEQ66904.1"/>
    <property type="molecule type" value="Genomic_DNA"/>
</dbReference>
<dbReference type="AlphaFoldDB" id="A0A1H9HX33"/>
<dbReference type="InterPro" id="IPR018772">
    <property type="entry name" value="Transcription_activator_HlyU"/>
</dbReference>
<evidence type="ECO:0008006" key="4">
    <source>
        <dbReference type="Google" id="ProtNLM"/>
    </source>
</evidence>
<evidence type="ECO:0000313" key="3">
    <source>
        <dbReference type="Proteomes" id="UP000198749"/>
    </source>
</evidence>
<protein>
    <recommendedName>
        <fullName evidence="4">Transcriptional activator HlyU</fullName>
    </recommendedName>
</protein>
<reference evidence="3" key="1">
    <citation type="submission" date="2016-10" db="EMBL/GenBank/DDBJ databases">
        <authorList>
            <person name="Varghese N."/>
            <person name="Submissions S."/>
        </authorList>
    </citation>
    <scope>NUCLEOTIDE SEQUENCE [LARGE SCALE GENOMIC DNA]</scope>
    <source>
        <strain evidence="3">DSM 18887</strain>
    </source>
</reference>
<name>A0A1H9HX33_9GAMM</name>
<gene>
    <name evidence="2" type="ORF">SAMN03080615_02280</name>
</gene>
<accession>A0A1H9HX33</accession>
<dbReference type="RefSeq" id="WP_091358080.1">
    <property type="nucleotide sequence ID" value="NZ_AP025284.1"/>
</dbReference>
<feature type="region of interest" description="Disordered" evidence="1">
    <location>
        <begin position="1"/>
        <end position="32"/>
    </location>
</feature>
<dbReference type="STRING" id="355243.SAMN03080615_02280"/>
<organism evidence="2 3">
    <name type="scientific">Amphritea atlantica</name>
    <dbReference type="NCBI Taxonomy" id="355243"/>
    <lineage>
        <taxon>Bacteria</taxon>
        <taxon>Pseudomonadati</taxon>
        <taxon>Pseudomonadota</taxon>
        <taxon>Gammaproteobacteria</taxon>
        <taxon>Oceanospirillales</taxon>
        <taxon>Oceanospirillaceae</taxon>
        <taxon>Amphritea</taxon>
    </lineage>
</organism>